<dbReference type="Proteomes" id="UP001183388">
    <property type="component" value="Unassembled WGS sequence"/>
</dbReference>
<proteinExistence type="predicted"/>
<feature type="non-terminal residue" evidence="2">
    <location>
        <position position="469"/>
    </location>
</feature>
<feature type="compositionally biased region" description="Pro residues" evidence="1">
    <location>
        <begin position="448"/>
        <end position="458"/>
    </location>
</feature>
<sequence>RAPSLTGPDGTPSAPLLDRDEERHRLHRFLSRGRSVRLTAPPGAGRSALLAAVARDCADLAPDGVIRLSGYRRTPEDLLHELYAAVHHTPAYRPGSTELAAALRVIGAVVVVDDLEFGGAALDELLDATPECAFLLAAHPGVPGPENPSRVEEAELTGLDLDACLELLRRALGRALEPAEADWAAGVWRDTGGLPRRFAQAAGVAGSRPPADRLATALADGSPEAGREILRYAVALGGELPGPERLAAMTGNPGAPAAHGELLTHGLIGIAGLRHRLAPGIQGELLAAGYGEGSADRLHTAAQHYAWWLSRPEATHADAAEEAEALLAVATAALRAGHAAAVSALARAAAPLLAAGPRWGVWEGMLHAGLEAAGAAEEVAQQAYFRHELGVLAILHGRFDRARAELEASTELHSAVEDTGGLLMDRRALALVTDLTTPPARAALLPVPAPIGPPPPPAVGAEDQTQVIP</sequence>
<reference evidence="3" key="1">
    <citation type="submission" date="2023-07" db="EMBL/GenBank/DDBJ databases">
        <title>30 novel species of actinomycetes from the DSMZ collection.</title>
        <authorList>
            <person name="Nouioui I."/>
        </authorList>
    </citation>
    <scope>NUCLEOTIDE SEQUENCE [LARGE SCALE GENOMIC DNA]</scope>
    <source>
        <strain evidence="3">DSM 44917</strain>
    </source>
</reference>
<keyword evidence="3" id="KW-1185">Reference proteome</keyword>
<keyword evidence="2" id="KW-0067">ATP-binding</keyword>
<protein>
    <submittedName>
        <fullName evidence="2">ATP-binding protein</fullName>
    </submittedName>
</protein>
<feature type="region of interest" description="Disordered" evidence="1">
    <location>
        <begin position="448"/>
        <end position="469"/>
    </location>
</feature>
<dbReference type="InterPro" id="IPR027417">
    <property type="entry name" value="P-loop_NTPase"/>
</dbReference>
<feature type="non-terminal residue" evidence="2">
    <location>
        <position position="1"/>
    </location>
</feature>
<dbReference type="EMBL" id="JAVREN010000101">
    <property type="protein sequence ID" value="MDT0310670.1"/>
    <property type="molecule type" value="Genomic_DNA"/>
</dbReference>
<comment type="caution">
    <text evidence="2">The sequence shown here is derived from an EMBL/GenBank/DDBJ whole genome shotgun (WGS) entry which is preliminary data.</text>
</comment>
<keyword evidence="2" id="KW-0547">Nucleotide-binding</keyword>
<evidence type="ECO:0000313" key="2">
    <source>
        <dbReference type="EMBL" id="MDT0310670.1"/>
    </source>
</evidence>
<organism evidence="2 3">
    <name type="scientific">Streptomyces boetiae</name>
    <dbReference type="NCBI Taxonomy" id="3075541"/>
    <lineage>
        <taxon>Bacteria</taxon>
        <taxon>Bacillati</taxon>
        <taxon>Actinomycetota</taxon>
        <taxon>Actinomycetes</taxon>
        <taxon>Kitasatosporales</taxon>
        <taxon>Streptomycetaceae</taxon>
        <taxon>Streptomyces</taxon>
    </lineage>
</organism>
<dbReference type="SUPFAM" id="SSF52540">
    <property type="entry name" value="P-loop containing nucleoside triphosphate hydrolases"/>
    <property type="match status" value="1"/>
</dbReference>
<evidence type="ECO:0000313" key="3">
    <source>
        <dbReference type="Proteomes" id="UP001183388"/>
    </source>
</evidence>
<gene>
    <name evidence="2" type="ORF">RM780_27550</name>
</gene>
<dbReference type="GO" id="GO:0005524">
    <property type="term" value="F:ATP binding"/>
    <property type="evidence" value="ECO:0007669"/>
    <property type="project" value="UniProtKB-KW"/>
</dbReference>
<name>A0ABU2LGF0_9ACTN</name>
<evidence type="ECO:0000256" key="1">
    <source>
        <dbReference type="SAM" id="MobiDB-lite"/>
    </source>
</evidence>
<accession>A0ABU2LGF0</accession>